<dbReference type="InterPro" id="IPR029058">
    <property type="entry name" value="AB_hydrolase_fold"/>
</dbReference>
<dbReference type="InterPro" id="IPR000073">
    <property type="entry name" value="AB_hydrolase_1"/>
</dbReference>
<keyword evidence="3" id="KW-1185">Reference proteome</keyword>
<dbReference type="InterPro" id="IPR050266">
    <property type="entry name" value="AB_hydrolase_sf"/>
</dbReference>
<dbReference type="EMBL" id="JAROAV010000055">
    <property type="protein sequence ID" value="MDF8266381.1"/>
    <property type="molecule type" value="Genomic_DNA"/>
</dbReference>
<dbReference type="Pfam" id="PF00561">
    <property type="entry name" value="Abhydrolase_1"/>
    <property type="match status" value="1"/>
</dbReference>
<gene>
    <name evidence="2" type="ORF">P4R38_19195</name>
</gene>
<dbReference type="PANTHER" id="PTHR43798">
    <property type="entry name" value="MONOACYLGLYCEROL LIPASE"/>
    <property type="match status" value="1"/>
</dbReference>
<proteinExistence type="predicted"/>
<dbReference type="PANTHER" id="PTHR43798:SF33">
    <property type="entry name" value="HYDROLASE, PUTATIVE (AFU_ORTHOLOGUE AFUA_2G14860)-RELATED"/>
    <property type="match status" value="1"/>
</dbReference>
<dbReference type="Proteomes" id="UP001528912">
    <property type="component" value="Unassembled WGS sequence"/>
</dbReference>
<keyword evidence="2" id="KW-0378">Hydrolase</keyword>
<comment type="caution">
    <text evidence="2">The sequence shown here is derived from an EMBL/GenBank/DDBJ whole genome shotgun (WGS) entry which is preliminary data.</text>
</comment>
<evidence type="ECO:0000313" key="2">
    <source>
        <dbReference type="EMBL" id="MDF8266381.1"/>
    </source>
</evidence>
<dbReference type="SUPFAM" id="SSF53474">
    <property type="entry name" value="alpha/beta-Hydrolases"/>
    <property type="match status" value="1"/>
</dbReference>
<dbReference type="RefSeq" id="WP_277193575.1">
    <property type="nucleotide sequence ID" value="NZ_JAROAV010000055.1"/>
</dbReference>
<protein>
    <submittedName>
        <fullName evidence="2">Alpha/beta hydrolase</fullName>
    </submittedName>
</protein>
<dbReference type="Gene3D" id="3.40.50.1820">
    <property type="entry name" value="alpha/beta hydrolase"/>
    <property type="match status" value="1"/>
</dbReference>
<evidence type="ECO:0000313" key="3">
    <source>
        <dbReference type="Proteomes" id="UP001528912"/>
    </source>
</evidence>
<dbReference type="GO" id="GO:0016787">
    <property type="term" value="F:hydrolase activity"/>
    <property type="evidence" value="ECO:0007669"/>
    <property type="project" value="UniProtKB-KW"/>
</dbReference>
<feature type="domain" description="AB hydrolase-1" evidence="1">
    <location>
        <begin position="22"/>
        <end position="260"/>
    </location>
</feature>
<name>A0ABT6CGF5_9MICO</name>
<sequence>MPTYTSYDDAVLAYRQWGSGEPVLFVPGGPGRDPEYLGDLADLAAATGRTIVVGDPRGTGAPADPAAYTAERLADDLDALRGHLGLASVDLIAHSAGCAVALLYAAARPERVRRLVLLTPGTRVLGLEDTDEEYEAQLDRRRREPWFDEASRAMDRIESEGFTAELRQAMSPFLYGPWTTEAQEHAASDARQRNLDASAGFWGGSSDPKATRAALADLSAPVRIVIGELDLAPGPVLAGELAAVFEDASVSVQEGAGHFPWVDDRVAFTRLVTEALGR</sequence>
<organism evidence="2 3">
    <name type="scientific">Luteipulveratus flavus</name>
    <dbReference type="NCBI Taxonomy" id="3031728"/>
    <lineage>
        <taxon>Bacteria</taxon>
        <taxon>Bacillati</taxon>
        <taxon>Actinomycetota</taxon>
        <taxon>Actinomycetes</taxon>
        <taxon>Micrococcales</taxon>
        <taxon>Dermacoccaceae</taxon>
        <taxon>Luteipulveratus</taxon>
    </lineage>
</organism>
<reference evidence="2 3" key="1">
    <citation type="submission" date="2023-03" db="EMBL/GenBank/DDBJ databases">
        <title>YIM 133296 draft genome.</title>
        <authorList>
            <person name="Xiong L."/>
        </authorList>
    </citation>
    <scope>NUCLEOTIDE SEQUENCE [LARGE SCALE GENOMIC DNA]</scope>
    <source>
        <strain evidence="2 3">YIM 133296</strain>
    </source>
</reference>
<evidence type="ECO:0000259" key="1">
    <source>
        <dbReference type="Pfam" id="PF00561"/>
    </source>
</evidence>
<accession>A0ABT6CGF5</accession>